<feature type="binding site" evidence="8">
    <location>
        <position position="294"/>
    </location>
    <ligand>
        <name>L-glutamine</name>
        <dbReference type="ChEBI" id="CHEBI:58359"/>
    </ligand>
</feature>
<feature type="binding site" evidence="8">
    <location>
        <position position="225"/>
    </location>
    <ligand>
        <name>L-glutamine</name>
        <dbReference type="ChEBI" id="CHEBI:58359"/>
    </ligand>
</feature>
<dbReference type="NCBIfam" id="TIGR01368">
    <property type="entry name" value="CPSaseIIsmall"/>
    <property type="match status" value="1"/>
</dbReference>
<dbReference type="InterPro" id="IPR050472">
    <property type="entry name" value="Anth_synth/Amidotransfase"/>
</dbReference>
<dbReference type="GO" id="GO:0005524">
    <property type="term" value="F:ATP binding"/>
    <property type="evidence" value="ECO:0007669"/>
    <property type="project" value="UniProtKB-UniRule"/>
</dbReference>
<keyword evidence="4 8" id="KW-0547">Nucleotide-binding</keyword>
<dbReference type="HAMAP" id="MF_01209">
    <property type="entry name" value="CPSase_S_chain"/>
    <property type="match status" value="1"/>
</dbReference>
<comment type="function">
    <text evidence="8">Small subunit of the glutamine-dependent carbamoyl phosphate synthetase (CPSase). CPSase catalyzes the formation of carbamoyl phosphate from the ammonia moiety of glutamine, carbonate, and phosphate donated by ATP, constituting the first step of 2 biosynthetic pathways, one leading to arginine and/or urea and the other to pyrimidine nucleotides. The small subunit (glutamine amidotransferase) binds and cleaves glutamine to supply the large subunit with the substrate ammonia.</text>
</comment>
<dbReference type="GO" id="GO:0006526">
    <property type="term" value="P:L-arginine biosynthetic process"/>
    <property type="evidence" value="ECO:0007669"/>
    <property type="project" value="UniProtKB-UniRule"/>
</dbReference>
<keyword evidence="5 8" id="KW-0067">ATP-binding</keyword>
<dbReference type="Gene3D" id="3.40.50.880">
    <property type="match status" value="1"/>
</dbReference>
<gene>
    <name evidence="8 10" type="primary">carA</name>
    <name evidence="10" type="ORF">CNLFYP112_02938</name>
</gene>
<dbReference type="PRINTS" id="PR00097">
    <property type="entry name" value="ANTSNTHASEII"/>
</dbReference>
<dbReference type="GO" id="GO:0044205">
    <property type="term" value="P:'de novo' UMP biosynthetic process"/>
    <property type="evidence" value="ECO:0007669"/>
    <property type="project" value="UniProtKB-UniRule"/>
</dbReference>
<evidence type="ECO:0000256" key="1">
    <source>
        <dbReference type="ARBA" id="ARBA00005077"/>
    </source>
</evidence>
<dbReference type="GO" id="GO:0004088">
    <property type="term" value="F:carbamoyl-phosphate synthase (glutamine-hydrolyzing) activity"/>
    <property type="evidence" value="ECO:0007669"/>
    <property type="project" value="UniProtKB-UniRule"/>
</dbReference>
<feature type="domain" description="Carbamoyl-phosphate synthase small subunit N-terminal" evidence="9">
    <location>
        <begin position="5"/>
        <end position="135"/>
    </location>
</feature>
<dbReference type="UniPathway" id="UPA00068">
    <property type="reaction ID" value="UER00171"/>
</dbReference>
<comment type="caution">
    <text evidence="8">Lacks conserved residue(s) required for the propagation of feature annotation.</text>
</comment>
<dbReference type="InterPro" id="IPR035686">
    <property type="entry name" value="CPSase_GATase1"/>
</dbReference>
<evidence type="ECO:0000259" key="9">
    <source>
        <dbReference type="SMART" id="SM01097"/>
    </source>
</evidence>
<feature type="region of interest" description="CPSase" evidence="8">
    <location>
        <begin position="1"/>
        <end position="176"/>
    </location>
</feature>
<dbReference type="EMBL" id="CACRTG010000039">
    <property type="protein sequence ID" value="VYT34144.1"/>
    <property type="molecule type" value="Genomic_DNA"/>
</dbReference>
<comment type="catalytic activity">
    <reaction evidence="7 8">
        <text>hydrogencarbonate + L-glutamine + 2 ATP + H2O = carbamoyl phosphate + L-glutamate + 2 ADP + phosphate + 2 H(+)</text>
        <dbReference type="Rhea" id="RHEA:18633"/>
        <dbReference type="ChEBI" id="CHEBI:15377"/>
        <dbReference type="ChEBI" id="CHEBI:15378"/>
        <dbReference type="ChEBI" id="CHEBI:17544"/>
        <dbReference type="ChEBI" id="CHEBI:29985"/>
        <dbReference type="ChEBI" id="CHEBI:30616"/>
        <dbReference type="ChEBI" id="CHEBI:43474"/>
        <dbReference type="ChEBI" id="CHEBI:58228"/>
        <dbReference type="ChEBI" id="CHEBI:58359"/>
        <dbReference type="ChEBI" id="CHEBI:456216"/>
        <dbReference type="EC" id="6.3.5.5"/>
    </reaction>
</comment>
<dbReference type="InterPro" id="IPR029062">
    <property type="entry name" value="Class_I_gatase-like"/>
</dbReference>
<dbReference type="SUPFAM" id="SSF52317">
    <property type="entry name" value="Class I glutamine amidotransferase-like"/>
    <property type="match status" value="1"/>
</dbReference>
<feature type="active site" evidence="8">
    <location>
        <position position="339"/>
    </location>
</feature>
<dbReference type="NCBIfam" id="NF009475">
    <property type="entry name" value="PRK12838.1"/>
    <property type="match status" value="1"/>
</dbReference>
<dbReference type="Pfam" id="PF00988">
    <property type="entry name" value="CPSase_sm_chain"/>
    <property type="match status" value="1"/>
</dbReference>
<evidence type="ECO:0000256" key="6">
    <source>
        <dbReference type="ARBA" id="ARBA00022962"/>
    </source>
</evidence>
<feature type="active site" description="Nucleophile" evidence="8">
    <location>
        <position position="252"/>
    </location>
</feature>
<keyword evidence="8" id="KW-0665">Pyrimidine biosynthesis</keyword>
<comment type="similarity">
    <text evidence="2 8">Belongs to the CarA family.</text>
</comment>
<dbReference type="GO" id="GO:0006207">
    <property type="term" value="P:'de novo' pyrimidine nucleobase biosynthetic process"/>
    <property type="evidence" value="ECO:0007669"/>
    <property type="project" value="InterPro"/>
</dbReference>
<evidence type="ECO:0000256" key="4">
    <source>
        <dbReference type="ARBA" id="ARBA00022741"/>
    </source>
</evidence>
<dbReference type="InterPro" id="IPR006274">
    <property type="entry name" value="CarbamoylP_synth_ssu"/>
</dbReference>
<sequence>MIMKYNRKLILEDGQEYYGYAFGDTADSVCEIVFNTSMVGYQEILSDPSYTGQAVVMTYPLIGNYGMAEDDYETITPTIGALIVREYNDVPSNFRSESTLGKIMSTYKIPGIYGIDTRRLTRSIRDHGSQKVLLTDVKTPVEKGLNILAATALAHDSVARVSCQQTLVYPADTEKFHIVAIDCGIKMNIIRSLNARGCKVTCVPWNTPAEVIETLSPDGIFISNGPGDPTDVPQTITAIKKLIGKYPIFGICLGHQIISLAYGAKTYKLKFGHRGGNHPVKNLKTNKIEITSQNHSYAVDADSLLETPLSVTHINLLDQTVEGVVCERDRVFSVQYHPESAPGPQDSTYLFDQFITLIKEGCQHAEKNRS</sequence>
<dbReference type="CDD" id="cd01744">
    <property type="entry name" value="GATase1_CPSase"/>
    <property type="match status" value="1"/>
</dbReference>
<dbReference type="InterPro" id="IPR036480">
    <property type="entry name" value="CarbP_synth_ssu_N_sf"/>
</dbReference>
<dbReference type="Gene3D" id="3.50.30.20">
    <property type="entry name" value="Carbamoyl-phosphate synthase small subunit, N-terminal domain"/>
    <property type="match status" value="1"/>
</dbReference>
<evidence type="ECO:0000256" key="5">
    <source>
        <dbReference type="ARBA" id="ARBA00022840"/>
    </source>
</evidence>
<feature type="active site" evidence="8">
    <location>
        <position position="337"/>
    </location>
</feature>
<name>A0A6N2VUY4_9FIRM</name>
<feature type="binding site" evidence="8">
    <location>
        <position position="49"/>
    </location>
    <ligand>
        <name>L-glutamine</name>
        <dbReference type="ChEBI" id="CHEBI:58359"/>
    </ligand>
</feature>
<reference evidence="10" key="1">
    <citation type="submission" date="2019-11" db="EMBL/GenBank/DDBJ databases">
        <authorList>
            <person name="Feng L."/>
        </authorList>
    </citation>
    <scope>NUCLEOTIDE SEQUENCE</scope>
    <source>
        <strain evidence="10">CnexileLFYP112</strain>
    </source>
</reference>
<dbReference type="UniPathway" id="UPA00070">
    <property type="reaction ID" value="UER00115"/>
</dbReference>
<keyword evidence="6 8" id="KW-0315">Glutamine amidotransferase</keyword>
<comment type="pathway">
    <text evidence="8">Pyrimidine metabolism; UMP biosynthesis via de novo pathway; (S)-dihydroorotate from bicarbonate: step 1/3.</text>
</comment>
<dbReference type="PROSITE" id="PS51273">
    <property type="entry name" value="GATASE_TYPE_1"/>
    <property type="match status" value="1"/>
</dbReference>
<dbReference type="InterPro" id="IPR002474">
    <property type="entry name" value="CarbamoylP_synth_ssu_N"/>
</dbReference>
<dbReference type="AlphaFoldDB" id="A0A6N2VUY4"/>
<keyword evidence="8" id="KW-0055">Arginine biosynthesis</keyword>
<feature type="binding site" evidence="8">
    <location>
        <position position="297"/>
    </location>
    <ligand>
        <name>L-glutamine</name>
        <dbReference type="ChEBI" id="CHEBI:58359"/>
    </ligand>
</feature>
<keyword evidence="8" id="KW-0028">Amino-acid biosynthesis</keyword>
<evidence type="ECO:0000256" key="8">
    <source>
        <dbReference type="HAMAP-Rule" id="MF_01209"/>
    </source>
</evidence>
<evidence type="ECO:0000256" key="2">
    <source>
        <dbReference type="ARBA" id="ARBA00007800"/>
    </source>
</evidence>
<protein>
    <recommendedName>
        <fullName evidence="8">Carbamoyl phosphate synthase small chain</fullName>
        <ecNumber evidence="8">6.3.5.5</ecNumber>
    </recommendedName>
    <alternativeName>
        <fullName evidence="8">Carbamoyl phosphate synthetase glutamine chain</fullName>
    </alternativeName>
</protein>
<keyword evidence="3 8" id="KW-0436">Ligase</keyword>
<evidence type="ECO:0000313" key="10">
    <source>
        <dbReference type="EMBL" id="VYT34144.1"/>
    </source>
</evidence>
<dbReference type="SUPFAM" id="SSF52021">
    <property type="entry name" value="Carbamoyl phosphate synthetase, small subunit N-terminal domain"/>
    <property type="match status" value="1"/>
</dbReference>
<accession>A0A6N2VUY4</accession>
<proteinExistence type="inferred from homology"/>
<feature type="binding site" evidence="8">
    <location>
        <position position="253"/>
    </location>
    <ligand>
        <name>L-glutamine</name>
        <dbReference type="ChEBI" id="CHEBI:58359"/>
    </ligand>
</feature>
<dbReference type="GO" id="GO:0006541">
    <property type="term" value="P:glutamine metabolic process"/>
    <property type="evidence" value="ECO:0007669"/>
    <property type="project" value="InterPro"/>
</dbReference>
<dbReference type="SMART" id="SM01097">
    <property type="entry name" value="CPSase_sm_chain"/>
    <property type="match status" value="1"/>
</dbReference>
<dbReference type="PANTHER" id="PTHR43418:SF7">
    <property type="entry name" value="CARBAMOYL-PHOSPHATE SYNTHASE SMALL CHAIN"/>
    <property type="match status" value="1"/>
</dbReference>
<feature type="binding site" evidence="8">
    <location>
        <position position="256"/>
    </location>
    <ligand>
        <name>L-glutamine</name>
        <dbReference type="ChEBI" id="CHEBI:58359"/>
    </ligand>
</feature>
<dbReference type="InterPro" id="IPR017926">
    <property type="entry name" value="GATASE"/>
</dbReference>
<dbReference type="PRINTS" id="PR00099">
    <property type="entry name" value="CPSGATASE"/>
</dbReference>
<evidence type="ECO:0000256" key="7">
    <source>
        <dbReference type="ARBA" id="ARBA00048816"/>
    </source>
</evidence>
<comment type="pathway">
    <text evidence="1 8">Amino-acid biosynthesis; L-arginine biosynthesis; carbamoyl phosphate from bicarbonate: step 1/1.</text>
</comment>
<dbReference type="PANTHER" id="PTHR43418">
    <property type="entry name" value="MULTIFUNCTIONAL TRYPTOPHAN BIOSYNTHESIS PROTEIN-RELATED"/>
    <property type="match status" value="1"/>
</dbReference>
<dbReference type="PRINTS" id="PR00096">
    <property type="entry name" value="GATASE"/>
</dbReference>
<dbReference type="Pfam" id="PF00117">
    <property type="entry name" value="GATase"/>
    <property type="match status" value="1"/>
</dbReference>
<organism evidence="10">
    <name type="scientific">[Clostridium] nexile</name>
    <dbReference type="NCBI Taxonomy" id="29361"/>
    <lineage>
        <taxon>Bacteria</taxon>
        <taxon>Bacillati</taxon>
        <taxon>Bacillota</taxon>
        <taxon>Clostridia</taxon>
        <taxon>Lachnospirales</taxon>
        <taxon>Lachnospiraceae</taxon>
        <taxon>Tyzzerella</taxon>
    </lineage>
</organism>
<evidence type="ECO:0000256" key="3">
    <source>
        <dbReference type="ARBA" id="ARBA00022598"/>
    </source>
</evidence>
<comment type="subunit">
    <text evidence="8">Composed of two chains; the small (or glutamine) chain promotes the hydrolysis of glutamine to ammonia, which is used by the large (or ammonia) chain to synthesize carbamoyl phosphate. Tetramer of heterodimers (alpha,beta)4.</text>
</comment>
<comment type="catalytic activity">
    <reaction evidence="8">
        <text>L-glutamine + H2O = L-glutamate + NH4(+)</text>
        <dbReference type="Rhea" id="RHEA:15889"/>
        <dbReference type="ChEBI" id="CHEBI:15377"/>
        <dbReference type="ChEBI" id="CHEBI:28938"/>
        <dbReference type="ChEBI" id="CHEBI:29985"/>
        <dbReference type="ChEBI" id="CHEBI:58359"/>
    </reaction>
</comment>
<feature type="binding site" evidence="8">
    <location>
        <position position="227"/>
    </location>
    <ligand>
        <name>L-glutamine</name>
        <dbReference type="ChEBI" id="CHEBI:58359"/>
    </ligand>
</feature>
<dbReference type="EC" id="6.3.5.5" evidence="8"/>